<dbReference type="Gene3D" id="3.40.50.300">
    <property type="entry name" value="P-loop containing nucleotide triphosphate hydrolases"/>
    <property type="match status" value="1"/>
</dbReference>
<dbReference type="EMBL" id="KN820667">
    <property type="protein sequence ID" value="KIJ05860.1"/>
    <property type="molecule type" value="Genomic_DNA"/>
</dbReference>
<dbReference type="Pfam" id="PF02689">
    <property type="entry name" value="Herpes_Helicase"/>
    <property type="match status" value="1"/>
</dbReference>
<reference evidence="7" key="2">
    <citation type="submission" date="2015-01" db="EMBL/GenBank/DDBJ databases">
        <title>Evolutionary Origins and Diversification of the Mycorrhizal Mutualists.</title>
        <authorList>
            <consortium name="DOE Joint Genome Institute"/>
            <consortium name="Mycorrhizal Genomics Consortium"/>
            <person name="Kohler A."/>
            <person name="Kuo A."/>
            <person name="Nagy L.G."/>
            <person name="Floudas D."/>
            <person name="Copeland A."/>
            <person name="Barry K.W."/>
            <person name="Cichocki N."/>
            <person name="Veneault-Fourrey C."/>
            <person name="LaButti K."/>
            <person name="Lindquist E.A."/>
            <person name="Lipzen A."/>
            <person name="Lundell T."/>
            <person name="Morin E."/>
            <person name="Murat C."/>
            <person name="Riley R."/>
            <person name="Ohm R."/>
            <person name="Sun H."/>
            <person name="Tunlid A."/>
            <person name="Henrissat B."/>
            <person name="Grigoriev I.V."/>
            <person name="Hibbett D.S."/>
            <person name="Martin F."/>
        </authorList>
    </citation>
    <scope>NUCLEOTIDE SEQUENCE [LARGE SCALE GENOMIC DNA]</scope>
    <source>
        <strain evidence="7">ATCC 200175</strain>
    </source>
</reference>
<evidence type="ECO:0000259" key="5">
    <source>
        <dbReference type="Pfam" id="PF02689"/>
    </source>
</evidence>
<feature type="domain" description="DNA replication helicase" evidence="5">
    <location>
        <begin position="25"/>
        <end position="83"/>
    </location>
</feature>
<accession>A0A0C9SU26</accession>
<proteinExistence type="predicted"/>
<keyword evidence="7" id="KW-1185">Reference proteome</keyword>
<evidence type="ECO:0000313" key="6">
    <source>
        <dbReference type="EMBL" id="KIJ05860.1"/>
    </source>
</evidence>
<dbReference type="AlphaFoldDB" id="A0A0C9SU26"/>
<dbReference type="GO" id="GO:0005524">
    <property type="term" value="F:ATP binding"/>
    <property type="evidence" value="ECO:0007669"/>
    <property type="project" value="UniProtKB-KW"/>
</dbReference>
<dbReference type="GO" id="GO:0005657">
    <property type="term" value="C:replication fork"/>
    <property type="evidence" value="ECO:0007669"/>
    <property type="project" value="TreeGrafter"/>
</dbReference>
<name>A0A0C9SU26_PAXIN</name>
<dbReference type="CDD" id="cd18809">
    <property type="entry name" value="SF1_C_RecD"/>
    <property type="match status" value="1"/>
</dbReference>
<dbReference type="OrthoDB" id="2615604at2759"/>
<sequence>MGLDVNKEEYPIPLRRLQFPVRVGYAMTINKAQGQSVKHVGLDLRSGVFSHGQLYVALSRCTNPRNVKVAFRPGQENNKTWNVVYTEVLRNVLEG</sequence>
<dbReference type="InterPro" id="IPR003840">
    <property type="entry name" value="DNA_helicase_dom"/>
</dbReference>
<organism evidence="6 7">
    <name type="scientific">Paxillus involutus ATCC 200175</name>
    <dbReference type="NCBI Taxonomy" id="664439"/>
    <lineage>
        <taxon>Eukaryota</taxon>
        <taxon>Fungi</taxon>
        <taxon>Dikarya</taxon>
        <taxon>Basidiomycota</taxon>
        <taxon>Agaricomycotina</taxon>
        <taxon>Agaricomycetes</taxon>
        <taxon>Agaricomycetidae</taxon>
        <taxon>Boletales</taxon>
        <taxon>Paxilineae</taxon>
        <taxon>Paxillaceae</taxon>
        <taxon>Paxillus</taxon>
    </lineage>
</organism>
<evidence type="ECO:0000256" key="4">
    <source>
        <dbReference type="ARBA" id="ARBA00022840"/>
    </source>
</evidence>
<dbReference type="GO" id="GO:0004386">
    <property type="term" value="F:helicase activity"/>
    <property type="evidence" value="ECO:0007669"/>
    <property type="project" value="UniProtKB-KW"/>
</dbReference>
<dbReference type="GO" id="GO:0006260">
    <property type="term" value="P:DNA replication"/>
    <property type="evidence" value="ECO:0007669"/>
    <property type="project" value="TreeGrafter"/>
</dbReference>
<dbReference type="PANTHER" id="PTHR23274:SF51">
    <property type="entry name" value="OS03G0423850 PROTEIN"/>
    <property type="match status" value="1"/>
</dbReference>
<keyword evidence="1" id="KW-0547">Nucleotide-binding</keyword>
<dbReference type="GO" id="GO:0016787">
    <property type="term" value="F:hydrolase activity"/>
    <property type="evidence" value="ECO:0007669"/>
    <property type="project" value="UniProtKB-KW"/>
</dbReference>
<evidence type="ECO:0000256" key="3">
    <source>
        <dbReference type="ARBA" id="ARBA00022806"/>
    </source>
</evidence>
<dbReference type="SUPFAM" id="SSF52540">
    <property type="entry name" value="P-loop containing nucleoside triphosphate hydrolases"/>
    <property type="match status" value="1"/>
</dbReference>
<keyword evidence="2" id="KW-0378">Hydrolase</keyword>
<dbReference type="HOGENOM" id="CLU_001324_11_0_1"/>
<evidence type="ECO:0000256" key="1">
    <source>
        <dbReference type="ARBA" id="ARBA00022741"/>
    </source>
</evidence>
<evidence type="ECO:0000256" key="2">
    <source>
        <dbReference type="ARBA" id="ARBA00022801"/>
    </source>
</evidence>
<keyword evidence="4" id="KW-0067">ATP-binding</keyword>
<keyword evidence="3" id="KW-0347">Helicase</keyword>
<reference evidence="6 7" key="1">
    <citation type="submission" date="2014-06" db="EMBL/GenBank/DDBJ databases">
        <authorList>
            <consortium name="DOE Joint Genome Institute"/>
            <person name="Kuo A."/>
            <person name="Kohler A."/>
            <person name="Nagy L.G."/>
            <person name="Floudas D."/>
            <person name="Copeland A."/>
            <person name="Barry K.W."/>
            <person name="Cichocki N."/>
            <person name="Veneault-Fourrey C."/>
            <person name="LaButti K."/>
            <person name="Lindquist E.A."/>
            <person name="Lipzen A."/>
            <person name="Lundell T."/>
            <person name="Morin E."/>
            <person name="Murat C."/>
            <person name="Sun H."/>
            <person name="Tunlid A."/>
            <person name="Henrissat B."/>
            <person name="Grigoriev I.V."/>
            <person name="Hibbett D.S."/>
            <person name="Martin F."/>
            <person name="Nordberg H.P."/>
            <person name="Cantor M.N."/>
            <person name="Hua S.X."/>
        </authorList>
    </citation>
    <scope>NUCLEOTIDE SEQUENCE [LARGE SCALE GENOMIC DNA]</scope>
    <source>
        <strain evidence="6 7">ATCC 200175</strain>
    </source>
</reference>
<evidence type="ECO:0000313" key="7">
    <source>
        <dbReference type="Proteomes" id="UP000053647"/>
    </source>
</evidence>
<gene>
    <name evidence="6" type="ORF">PAXINDRAFT_92848</name>
</gene>
<dbReference type="InterPro" id="IPR027417">
    <property type="entry name" value="P-loop_NTPase"/>
</dbReference>
<protein>
    <recommendedName>
        <fullName evidence="5">DNA replication helicase domain-containing protein</fullName>
    </recommendedName>
</protein>
<dbReference type="Proteomes" id="UP000053647">
    <property type="component" value="Unassembled WGS sequence"/>
</dbReference>
<dbReference type="PANTHER" id="PTHR23274">
    <property type="entry name" value="DNA HELICASE-RELATED"/>
    <property type="match status" value="1"/>
</dbReference>